<evidence type="ECO:0000313" key="11">
    <source>
        <dbReference type="EMBL" id="KAK3800817.1"/>
    </source>
</evidence>
<name>A0AAE1B914_9GAST</name>
<feature type="transmembrane region" description="Helical" evidence="10">
    <location>
        <begin position="21"/>
        <end position="42"/>
    </location>
</feature>
<comment type="caution">
    <text evidence="11">The sequence shown here is derived from an EMBL/GenBank/DDBJ whole genome shotgun (WGS) entry which is preliminary data.</text>
</comment>
<keyword evidence="5 8" id="KW-0175">Coiled coil</keyword>
<evidence type="ECO:0000313" key="12">
    <source>
        <dbReference type="Proteomes" id="UP001283361"/>
    </source>
</evidence>
<reference evidence="11" key="1">
    <citation type="journal article" date="2023" name="G3 (Bethesda)">
        <title>A reference genome for the long-term kleptoplast-retaining sea slug Elysia crispata morphotype clarki.</title>
        <authorList>
            <person name="Eastman K.E."/>
            <person name="Pendleton A.L."/>
            <person name="Shaikh M.A."/>
            <person name="Suttiyut T."/>
            <person name="Ogas R."/>
            <person name="Tomko P."/>
            <person name="Gavelis G."/>
            <person name="Widhalm J.R."/>
            <person name="Wisecaver J.H."/>
        </authorList>
    </citation>
    <scope>NUCLEOTIDE SEQUENCE</scope>
    <source>
        <strain evidence="11">ECLA1</strain>
    </source>
</reference>
<evidence type="ECO:0000256" key="7">
    <source>
        <dbReference type="ARBA" id="ARBA00026004"/>
    </source>
</evidence>
<evidence type="ECO:0000256" key="1">
    <source>
        <dbReference type="ARBA" id="ARBA00004496"/>
    </source>
</evidence>
<dbReference type="PANTHER" id="PTHR21635:SF0">
    <property type="entry name" value="LEUCINE ZIPPER TRANSCRIPTION FACTOR-LIKE PROTEIN 1"/>
    <property type="match status" value="1"/>
</dbReference>
<dbReference type="Gene3D" id="1.20.120.1490">
    <property type="match status" value="1"/>
</dbReference>
<evidence type="ECO:0000256" key="10">
    <source>
        <dbReference type="SAM" id="Phobius"/>
    </source>
</evidence>
<proteinExistence type="inferred from homology"/>
<keyword evidence="10" id="KW-0812">Transmembrane</keyword>
<keyword evidence="10" id="KW-0472">Membrane</keyword>
<feature type="region of interest" description="Disordered" evidence="9">
    <location>
        <begin position="368"/>
        <end position="389"/>
    </location>
</feature>
<accession>A0AAE1B914</accession>
<evidence type="ECO:0000256" key="2">
    <source>
        <dbReference type="ARBA" id="ARBA00008868"/>
    </source>
</evidence>
<comment type="subcellular location">
    <subcellularLocation>
        <location evidence="1">Cytoplasm</location>
    </subcellularLocation>
</comment>
<evidence type="ECO:0000256" key="5">
    <source>
        <dbReference type="ARBA" id="ARBA00023054"/>
    </source>
</evidence>
<dbReference type="AlphaFoldDB" id="A0AAE1B914"/>
<dbReference type="Pfam" id="PF15294">
    <property type="entry name" value="Leu_zip"/>
    <property type="match status" value="1"/>
</dbReference>
<comment type="subunit">
    <text evidence="7">Self-associates. Interacts with BBS9; the interaction mediates the association of LZTL1 with the BBsome complex and regulates BBSome ciliary trafficking.</text>
</comment>
<sequence>MVRKAGKDGRTTKTWSAYQSAIVINICLAAEPIWYSIFLAAIDPHNGFKGHKANMGGVFADRLWKWRLLKRQHRPSCKRRNITVNTLKMAELGINEHHQKQVVNYIRFARYQRGQRLRAVDVCFEELKDSRLTDETFTVDEVVDMLDGLLAVVRSEVESELINTAHTNVLMSRQMCQQAEKYHLKLSTDISELENRELLEQIREFEEREFSGAKREKGFVAKNLIPINDTGLTQLLNMKIDELQSENEMLLQRLSKFDKEFAGKYQRTKSLTSDLERLQAELRSKGTRPGATSAEVSEMTRQMAELQTQIDQERQKGQVSSEQAEREMANTKHELLRIREMLEMAEKELEKKVSQTTPFKNLKQMLQRKNDQMKELRKRLMKYEPVGDD</sequence>
<feature type="region of interest" description="Disordered" evidence="9">
    <location>
        <begin position="310"/>
        <end position="329"/>
    </location>
</feature>
<keyword evidence="12" id="KW-1185">Reference proteome</keyword>
<feature type="coiled-coil region" evidence="8">
    <location>
        <begin position="176"/>
        <end position="260"/>
    </location>
</feature>
<evidence type="ECO:0000256" key="4">
    <source>
        <dbReference type="ARBA" id="ARBA00022490"/>
    </source>
</evidence>
<evidence type="ECO:0000256" key="6">
    <source>
        <dbReference type="ARBA" id="ARBA00024898"/>
    </source>
</evidence>
<keyword evidence="10" id="KW-1133">Transmembrane helix</keyword>
<protein>
    <recommendedName>
        <fullName evidence="3">Leucine zipper transcription factor-like protein 1</fullName>
    </recommendedName>
</protein>
<comment type="function">
    <text evidence="6">Regulates ciliary localization of the BBSome complex. Together with the BBSome complex, controls SMO ciliary trafficking and contributes to the sonic hedgehog (SHH) pathway regulation. May play a role in neurite outgrowth. May have tumor suppressor function.</text>
</comment>
<keyword evidence="4" id="KW-0963">Cytoplasm</keyword>
<dbReference type="PANTHER" id="PTHR21635">
    <property type="entry name" value="LEUCINE ZIPPER TRANSCRIPTION FACTOR LIKE"/>
    <property type="match status" value="1"/>
</dbReference>
<gene>
    <name evidence="11" type="ORF">RRG08_012849</name>
</gene>
<dbReference type="InterPro" id="IPR026157">
    <property type="entry name" value="LZTFL1"/>
</dbReference>
<organism evidence="11 12">
    <name type="scientific">Elysia crispata</name>
    <name type="common">lettuce slug</name>
    <dbReference type="NCBI Taxonomy" id="231223"/>
    <lineage>
        <taxon>Eukaryota</taxon>
        <taxon>Metazoa</taxon>
        <taxon>Spiralia</taxon>
        <taxon>Lophotrochozoa</taxon>
        <taxon>Mollusca</taxon>
        <taxon>Gastropoda</taxon>
        <taxon>Heterobranchia</taxon>
        <taxon>Euthyneura</taxon>
        <taxon>Panpulmonata</taxon>
        <taxon>Sacoglossa</taxon>
        <taxon>Placobranchoidea</taxon>
        <taxon>Plakobranchidae</taxon>
        <taxon>Elysia</taxon>
    </lineage>
</organism>
<evidence type="ECO:0000256" key="8">
    <source>
        <dbReference type="SAM" id="Coils"/>
    </source>
</evidence>
<comment type="similarity">
    <text evidence="2">Belongs to the LZTFL1 family.</text>
</comment>
<dbReference type="Proteomes" id="UP001283361">
    <property type="component" value="Unassembled WGS sequence"/>
</dbReference>
<dbReference type="EMBL" id="JAWDGP010000415">
    <property type="protein sequence ID" value="KAK3800817.1"/>
    <property type="molecule type" value="Genomic_DNA"/>
</dbReference>
<evidence type="ECO:0000256" key="9">
    <source>
        <dbReference type="SAM" id="MobiDB-lite"/>
    </source>
</evidence>
<dbReference type="GO" id="GO:0005737">
    <property type="term" value="C:cytoplasm"/>
    <property type="evidence" value="ECO:0007669"/>
    <property type="project" value="UniProtKB-SubCell"/>
</dbReference>
<evidence type="ECO:0000256" key="3">
    <source>
        <dbReference type="ARBA" id="ARBA00018920"/>
    </source>
</evidence>
<dbReference type="GO" id="GO:1903565">
    <property type="term" value="P:negative regulation of protein localization to cilium"/>
    <property type="evidence" value="ECO:0007669"/>
    <property type="project" value="TreeGrafter"/>
</dbReference>